<evidence type="ECO:0000256" key="3">
    <source>
        <dbReference type="ARBA" id="ARBA00011557"/>
    </source>
</evidence>
<evidence type="ECO:0000256" key="10">
    <source>
        <dbReference type="ARBA" id="ARBA00037054"/>
    </source>
</evidence>
<evidence type="ECO:0000256" key="8">
    <source>
        <dbReference type="ARBA" id="ARBA00022989"/>
    </source>
</evidence>
<evidence type="ECO:0000256" key="4">
    <source>
        <dbReference type="ARBA" id="ARBA00020515"/>
    </source>
</evidence>
<evidence type="ECO:0000256" key="1">
    <source>
        <dbReference type="ARBA" id="ARBA00004651"/>
    </source>
</evidence>
<dbReference type="PATRIC" id="fig|1028801.3.peg.1684"/>
<keyword evidence="12" id="KW-0997">Cell inner membrane</keyword>
<evidence type="ECO:0000259" key="13">
    <source>
        <dbReference type="PROSITE" id="PS50928"/>
    </source>
</evidence>
<dbReference type="EMBL" id="HG938355">
    <property type="protein sequence ID" value="CDN54006.1"/>
    <property type="molecule type" value="Genomic_DNA"/>
</dbReference>
<feature type="transmembrane region" description="Helical" evidence="11">
    <location>
        <begin position="104"/>
        <end position="127"/>
    </location>
</feature>
<accession>A0A068T7H2</accession>
<keyword evidence="8 11" id="KW-1133">Transmembrane helix</keyword>
<evidence type="ECO:0000256" key="12">
    <source>
        <dbReference type="RuleBase" id="RU363056"/>
    </source>
</evidence>
<dbReference type="SUPFAM" id="SSF161098">
    <property type="entry name" value="MetI-like"/>
    <property type="match status" value="1"/>
</dbReference>
<evidence type="ECO:0000256" key="5">
    <source>
        <dbReference type="ARBA" id="ARBA00022448"/>
    </source>
</evidence>
<feature type="transmembrane region" description="Helical" evidence="11">
    <location>
        <begin position="7"/>
        <end position="36"/>
    </location>
</feature>
<evidence type="ECO:0000313" key="15">
    <source>
        <dbReference type="Proteomes" id="UP000028186"/>
    </source>
</evidence>
<dbReference type="GO" id="GO:0055085">
    <property type="term" value="P:transmembrane transport"/>
    <property type="evidence" value="ECO:0007669"/>
    <property type="project" value="InterPro"/>
</dbReference>
<feature type="domain" description="ABC transmembrane type-1" evidence="13">
    <location>
        <begin position="69"/>
        <end position="261"/>
    </location>
</feature>
<gene>
    <name evidence="12" type="primary">ugpE</name>
    <name evidence="14" type="ORF">RG1141_CH16630</name>
</gene>
<comment type="subunit">
    <text evidence="3 12">The complex is composed of two ATP-binding proteins (UgpC), two transmembrane proteins (UgpA and UgpE) and a solute-binding protein (UgpB).</text>
</comment>
<dbReference type="RefSeq" id="WP_051899710.1">
    <property type="nucleotide sequence ID" value="NZ_HG938355.1"/>
</dbReference>
<dbReference type="InterPro" id="IPR035906">
    <property type="entry name" value="MetI-like_sf"/>
</dbReference>
<evidence type="ECO:0000256" key="2">
    <source>
        <dbReference type="ARBA" id="ARBA00009306"/>
    </source>
</evidence>
<evidence type="ECO:0000313" key="14">
    <source>
        <dbReference type="EMBL" id="CDN54006.1"/>
    </source>
</evidence>
<comment type="subcellular location">
    <subcellularLocation>
        <location evidence="12">Cell inner membrane</location>
        <topology evidence="12">Multi-pass membrane protein</topology>
    </subcellularLocation>
    <subcellularLocation>
        <location evidence="1 11">Cell membrane</location>
        <topology evidence="1 11">Multi-pass membrane protein</topology>
    </subcellularLocation>
</comment>
<dbReference type="Pfam" id="PF00528">
    <property type="entry name" value="BPD_transp_1"/>
    <property type="match status" value="1"/>
</dbReference>
<dbReference type="PROSITE" id="PS50928">
    <property type="entry name" value="ABC_TM1"/>
    <property type="match status" value="1"/>
</dbReference>
<name>A0A068T7H2_NEOGA</name>
<evidence type="ECO:0000256" key="7">
    <source>
        <dbReference type="ARBA" id="ARBA00022692"/>
    </source>
</evidence>
<keyword evidence="9 11" id="KW-0472">Membrane</keyword>
<proteinExistence type="inferred from homology"/>
<dbReference type="InterPro" id="IPR000515">
    <property type="entry name" value="MetI-like"/>
</dbReference>
<dbReference type="KEGG" id="ngl:RG1141_CH16630"/>
<dbReference type="HOGENOM" id="CLU_016047_1_1_5"/>
<sequence>MTFPDRLLHFLGWAGAALLGLGVVFPFLIGIGASLLAPSDLLNPNVAEWSLHPDNYLRVFTEAGLGAYFMNSIIIALSTTVGTMITSILAAYAFARMEFRGRNMLFWVVLGTLTIPELICIIPNYLLMAKMKLVPSIWAAVLPQLASGFVTFFLRQHFMGVPKVYEEAARLDGASHFKILIDVIVPICWAAIASMALFAFIAQWNSYLWPLIVLRGDTQTVQIALANLQASVREQPFTDWPLILAASCVVLLPSIVFFLFAERQLVQGAGLGGIK</sequence>
<keyword evidence="6 12" id="KW-1003">Cell membrane</keyword>
<feature type="transmembrane region" description="Helical" evidence="11">
    <location>
        <begin position="133"/>
        <end position="154"/>
    </location>
</feature>
<protein>
    <recommendedName>
        <fullName evidence="4 12">sn-glycerol-3-phosphate transport system permease protein UgpE</fullName>
    </recommendedName>
</protein>
<keyword evidence="5 11" id="KW-0813">Transport</keyword>
<evidence type="ECO:0000256" key="6">
    <source>
        <dbReference type="ARBA" id="ARBA00022475"/>
    </source>
</evidence>
<dbReference type="Proteomes" id="UP000028186">
    <property type="component" value="Chromosome I"/>
</dbReference>
<dbReference type="PANTHER" id="PTHR43744:SF8">
    <property type="entry name" value="SN-GLYCEROL-3-PHOSPHATE TRANSPORT SYSTEM PERMEASE PROTEIN UGPE"/>
    <property type="match status" value="1"/>
</dbReference>
<evidence type="ECO:0000256" key="9">
    <source>
        <dbReference type="ARBA" id="ARBA00023136"/>
    </source>
</evidence>
<dbReference type="CDD" id="cd06261">
    <property type="entry name" value="TM_PBP2"/>
    <property type="match status" value="1"/>
</dbReference>
<comment type="similarity">
    <text evidence="2 11">Belongs to the binding-protein-dependent transport system permease family.</text>
</comment>
<dbReference type="PANTHER" id="PTHR43744">
    <property type="entry name" value="ABC TRANSPORTER PERMEASE PROTEIN MG189-RELATED-RELATED"/>
    <property type="match status" value="1"/>
</dbReference>
<feature type="transmembrane region" description="Helical" evidence="11">
    <location>
        <begin position="179"/>
        <end position="201"/>
    </location>
</feature>
<dbReference type="GO" id="GO:0005886">
    <property type="term" value="C:plasma membrane"/>
    <property type="evidence" value="ECO:0007669"/>
    <property type="project" value="UniProtKB-SubCell"/>
</dbReference>
<comment type="function">
    <text evidence="10 12">Part of the ABC transporter complex UgpBAEC involved in sn-glycerol-3-phosphate (G3P) import. Probably responsible for the translocation of the substrate across the membrane.</text>
</comment>
<evidence type="ECO:0000256" key="11">
    <source>
        <dbReference type="RuleBase" id="RU363032"/>
    </source>
</evidence>
<dbReference type="Gene3D" id="1.10.3720.10">
    <property type="entry name" value="MetI-like"/>
    <property type="match status" value="1"/>
</dbReference>
<feature type="transmembrane region" description="Helical" evidence="11">
    <location>
        <begin position="68"/>
        <end position="92"/>
    </location>
</feature>
<feature type="transmembrane region" description="Helical" evidence="11">
    <location>
        <begin position="240"/>
        <end position="261"/>
    </location>
</feature>
<keyword evidence="7 11" id="KW-0812">Transmembrane</keyword>
<organism evidence="14 15">
    <name type="scientific">Neorhizobium galegae bv. officinalis bv. officinalis str. HAMBI 1141</name>
    <dbReference type="NCBI Taxonomy" id="1028801"/>
    <lineage>
        <taxon>Bacteria</taxon>
        <taxon>Pseudomonadati</taxon>
        <taxon>Pseudomonadota</taxon>
        <taxon>Alphaproteobacteria</taxon>
        <taxon>Hyphomicrobiales</taxon>
        <taxon>Rhizobiaceae</taxon>
        <taxon>Rhizobium/Agrobacterium group</taxon>
        <taxon>Neorhizobium</taxon>
    </lineage>
</organism>
<dbReference type="AlphaFoldDB" id="A0A068T7H2"/>
<reference evidence="15" key="1">
    <citation type="journal article" date="2014" name="BMC Genomics">
        <title>Genome sequencing of two Neorhizobium galegae strains reveals a noeT gene responsible for the unusual acetylation of the nodulation factors.</title>
        <authorList>
            <person name="Osterman J."/>
            <person name="Marsh J."/>
            <person name="Laine P.K."/>
            <person name="Zeng Z."/>
            <person name="Alatalo E."/>
            <person name="Sullivan J.T."/>
            <person name="Young J.P."/>
            <person name="Thomas-Oates J."/>
            <person name="Paulin L."/>
            <person name="Lindstrom K."/>
        </authorList>
    </citation>
    <scope>NUCLEOTIDE SEQUENCE [LARGE SCALE GENOMIC DNA]</scope>
    <source>
        <strain evidence="15">HAMBI 1141</strain>
    </source>
</reference>
<dbReference type="eggNOG" id="COG0395">
    <property type="taxonomic scope" value="Bacteria"/>
</dbReference>